<dbReference type="OrthoDB" id="2622478at2759"/>
<dbReference type="AlphaFoldDB" id="A0A0C9VXD9"/>
<evidence type="ECO:0000313" key="2">
    <source>
        <dbReference type="Proteomes" id="UP000053820"/>
    </source>
</evidence>
<sequence length="93" mass="10419">MPSFQVPLVDDENPLYCPNLSASAYLATLRQILQSNALNLQDFDLSLHSFFRKLGTTIFKEELPKSRVPVGHVFAFDVSEISSPEMDPTVIYG</sequence>
<dbReference type="HOGENOM" id="CLU_2405329_0_0_1"/>
<reference evidence="1 2" key="1">
    <citation type="submission" date="2014-04" db="EMBL/GenBank/DDBJ databases">
        <title>Evolutionary Origins and Diversification of the Mycorrhizal Mutualists.</title>
        <authorList>
            <consortium name="DOE Joint Genome Institute"/>
            <consortium name="Mycorrhizal Genomics Consortium"/>
            <person name="Kohler A."/>
            <person name="Kuo A."/>
            <person name="Nagy L.G."/>
            <person name="Floudas D."/>
            <person name="Copeland A."/>
            <person name="Barry K.W."/>
            <person name="Cichocki N."/>
            <person name="Veneault-Fourrey C."/>
            <person name="LaButti K."/>
            <person name="Lindquist E.A."/>
            <person name="Lipzen A."/>
            <person name="Lundell T."/>
            <person name="Morin E."/>
            <person name="Murat C."/>
            <person name="Riley R."/>
            <person name="Ohm R."/>
            <person name="Sun H."/>
            <person name="Tunlid A."/>
            <person name="Henrissat B."/>
            <person name="Grigoriev I.V."/>
            <person name="Hibbett D.S."/>
            <person name="Martin F."/>
        </authorList>
    </citation>
    <scope>NUCLEOTIDE SEQUENCE [LARGE SCALE GENOMIC DNA]</scope>
    <source>
        <strain evidence="1 2">MD-312</strain>
    </source>
</reference>
<keyword evidence="2" id="KW-1185">Reference proteome</keyword>
<protein>
    <submittedName>
        <fullName evidence="1">Uncharacterized protein</fullName>
    </submittedName>
</protein>
<accession>A0A0C9VXD9</accession>
<feature type="non-terminal residue" evidence="1">
    <location>
        <position position="93"/>
    </location>
</feature>
<proteinExistence type="predicted"/>
<evidence type="ECO:0000313" key="1">
    <source>
        <dbReference type="EMBL" id="KIJ62915.1"/>
    </source>
</evidence>
<dbReference type="EMBL" id="KN839853">
    <property type="protein sequence ID" value="KIJ62915.1"/>
    <property type="molecule type" value="Genomic_DNA"/>
</dbReference>
<organism evidence="1 2">
    <name type="scientific">Hydnomerulius pinastri MD-312</name>
    <dbReference type="NCBI Taxonomy" id="994086"/>
    <lineage>
        <taxon>Eukaryota</taxon>
        <taxon>Fungi</taxon>
        <taxon>Dikarya</taxon>
        <taxon>Basidiomycota</taxon>
        <taxon>Agaricomycotina</taxon>
        <taxon>Agaricomycetes</taxon>
        <taxon>Agaricomycetidae</taxon>
        <taxon>Boletales</taxon>
        <taxon>Boletales incertae sedis</taxon>
        <taxon>Leucogyrophana</taxon>
    </lineage>
</organism>
<dbReference type="Proteomes" id="UP000053820">
    <property type="component" value="Unassembled WGS sequence"/>
</dbReference>
<gene>
    <name evidence="1" type="ORF">HYDPIDRAFT_135397</name>
</gene>
<name>A0A0C9VXD9_9AGAM</name>